<gene>
    <name evidence="2" type="ORF">RHTO0S_04e08086g</name>
</gene>
<feature type="compositionally biased region" description="Polar residues" evidence="1">
    <location>
        <begin position="13"/>
        <end position="27"/>
    </location>
</feature>
<feature type="compositionally biased region" description="Low complexity" evidence="1">
    <location>
        <begin position="28"/>
        <end position="38"/>
    </location>
</feature>
<name>A0A061AQ64_RHOTO</name>
<organism evidence="2">
    <name type="scientific">Rhodotorula toruloides</name>
    <name type="common">Yeast</name>
    <name type="synonym">Rhodosporidium toruloides</name>
    <dbReference type="NCBI Taxonomy" id="5286"/>
    <lineage>
        <taxon>Eukaryota</taxon>
        <taxon>Fungi</taxon>
        <taxon>Dikarya</taxon>
        <taxon>Basidiomycota</taxon>
        <taxon>Pucciniomycotina</taxon>
        <taxon>Microbotryomycetes</taxon>
        <taxon>Sporidiobolales</taxon>
        <taxon>Sporidiobolaceae</taxon>
        <taxon>Rhodotorula</taxon>
    </lineage>
</organism>
<sequence>MPSTLDTPADSLPTPNSPSQKTVSFDESPSSSSSALPSETNAPRPTAKRRRSSLKQGSAMPYRPPKETYSHPDPLIRRLRLRDGYGNEVDLVKEFREAKVVLFFFGATWPGSVREPFDLVSTFARRHPHQCKVVYVSVDSGEASYDANTRQQPWLAMEWNDGSNMSTPLPTPDTPAEPQTPFEPFLLAGDPDLEDEVHHSDPKGELYLRPYSRVYLADTWNVLGVPNLLVYHLPSAKILNHHARFEFLKEGKAEQAWEKWSKGEKVEYGVADFIYALRWTLGFAVVAIAYMVGVRQGVVPDVVSDVSESLTRNYLFKPQ</sequence>
<dbReference type="Gene3D" id="3.40.30.10">
    <property type="entry name" value="Glutaredoxin"/>
    <property type="match status" value="1"/>
</dbReference>
<proteinExistence type="predicted"/>
<dbReference type="AlphaFoldDB" id="A0A061AQ64"/>
<evidence type="ECO:0000313" key="2">
    <source>
        <dbReference type="EMBL" id="CDR39705.1"/>
    </source>
</evidence>
<dbReference type="OrthoDB" id="409136at2759"/>
<feature type="compositionally biased region" description="Basic and acidic residues" evidence="1">
    <location>
        <begin position="64"/>
        <end position="74"/>
    </location>
</feature>
<accession>A0A061AQ64</accession>
<feature type="region of interest" description="Disordered" evidence="1">
    <location>
        <begin position="160"/>
        <end position="180"/>
    </location>
</feature>
<feature type="region of interest" description="Disordered" evidence="1">
    <location>
        <begin position="1"/>
        <end position="74"/>
    </location>
</feature>
<dbReference type="SUPFAM" id="SSF52833">
    <property type="entry name" value="Thioredoxin-like"/>
    <property type="match status" value="1"/>
</dbReference>
<dbReference type="EMBL" id="LK052939">
    <property type="protein sequence ID" value="CDR39705.1"/>
    <property type="molecule type" value="Genomic_DNA"/>
</dbReference>
<protein>
    <submittedName>
        <fullName evidence="2">RHTO0S04e08086g1_1</fullName>
    </submittedName>
</protein>
<evidence type="ECO:0000256" key="1">
    <source>
        <dbReference type="SAM" id="MobiDB-lite"/>
    </source>
</evidence>
<dbReference type="InterPro" id="IPR036249">
    <property type="entry name" value="Thioredoxin-like_sf"/>
</dbReference>
<reference evidence="2" key="1">
    <citation type="journal article" date="2014" name="Genome Announc.">
        <title>Draft genome sequence of Rhodosporidium toruloides CECT1137, an oleaginous yeast of biotechnological interest.</title>
        <authorList>
            <person name="Morin N."/>
            <person name="Calcas X."/>
            <person name="Devillers H."/>
            <person name="Durrens P."/>
            <person name="Sherman D.J."/>
            <person name="Nicaud J.-M."/>
            <person name="Neuveglise C."/>
        </authorList>
    </citation>
    <scope>NUCLEOTIDE SEQUENCE</scope>
    <source>
        <strain evidence="2">CECT1137</strain>
    </source>
</reference>